<dbReference type="InterPro" id="IPR009080">
    <property type="entry name" value="tRNAsynth_Ia_anticodon-bd"/>
</dbReference>
<evidence type="ECO:0000256" key="9">
    <source>
        <dbReference type="ARBA" id="ARBA00023146"/>
    </source>
</evidence>
<gene>
    <name evidence="11" type="primary">valS</name>
    <name evidence="15" type="ORF">D9V73_01690</name>
</gene>
<dbReference type="InterPro" id="IPR019499">
    <property type="entry name" value="Val-tRNA_synth_tRNA-bd"/>
</dbReference>
<dbReference type="InterPro" id="IPR010978">
    <property type="entry name" value="tRNA-bd_arm"/>
</dbReference>
<dbReference type="GO" id="GO:0004832">
    <property type="term" value="F:valine-tRNA ligase activity"/>
    <property type="evidence" value="ECO:0007669"/>
    <property type="project" value="UniProtKB-UniRule"/>
</dbReference>
<feature type="domain" description="Methionyl/Valyl/Leucyl/Isoleucyl-tRNA synthetase anticodon-binding" evidence="13">
    <location>
        <begin position="676"/>
        <end position="823"/>
    </location>
</feature>
<keyword evidence="7 11" id="KW-0648">Protein biosynthesis</keyword>
<dbReference type="FunFam" id="3.40.50.620:FF:000032">
    <property type="entry name" value="Valine--tRNA ligase"/>
    <property type="match status" value="1"/>
</dbReference>
<dbReference type="PROSITE" id="PS00178">
    <property type="entry name" value="AA_TRNA_LIGASE_I"/>
    <property type="match status" value="1"/>
</dbReference>
<dbReference type="SUPFAM" id="SSF50677">
    <property type="entry name" value="ValRS/IleRS/LeuRS editing domain"/>
    <property type="match status" value="1"/>
</dbReference>
<evidence type="ECO:0000256" key="8">
    <source>
        <dbReference type="ARBA" id="ARBA00023054"/>
    </source>
</evidence>
<feature type="short sequence motif" description="'HIGH' region" evidence="11">
    <location>
        <begin position="42"/>
        <end position="52"/>
    </location>
</feature>
<evidence type="ECO:0000259" key="12">
    <source>
        <dbReference type="Pfam" id="PF00133"/>
    </source>
</evidence>
<dbReference type="GO" id="GO:0005524">
    <property type="term" value="F:ATP binding"/>
    <property type="evidence" value="ECO:0007669"/>
    <property type="project" value="UniProtKB-UniRule"/>
</dbReference>
<comment type="function">
    <text evidence="11">Catalyzes the attachment of valine to tRNA(Val). As ValRS can inadvertently accommodate and process structurally similar amino acids such as threonine, to avoid such errors, it has a 'posttransfer' editing activity that hydrolyzes mischarged Thr-tRNA(Val) in a tRNA-dependent manner.</text>
</comment>
<evidence type="ECO:0000256" key="6">
    <source>
        <dbReference type="ARBA" id="ARBA00022840"/>
    </source>
</evidence>
<dbReference type="InterPro" id="IPR002300">
    <property type="entry name" value="aa-tRNA-synth_Ia"/>
</dbReference>
<evidence type="ECO:0000256" key="3">
    <source>
        <dbReference type="ARBA" id="ARBA00022490"/>
    </source>
</evidence>
<dbReference type="InterPro" id="IPR033705">
    <property type="entry name" value="Anticodon_Ia_Val"/>
</dbReference>
<dbReference type="Gene3D" id="3.40.50.620">
    <property type="entry name" value="HUPs"/>
    <property type="match status" value="2"/>
</dbReference>
<dbReference type="Gene3D" id="1.10.287.380">
    <property type="entry name" value="Valyl-tRNA synthetase, C-terminal domain"/>
    <property type="match status" value="1"/>
</dbReference>
<comment type="subcellular location">
    <subcellularLocation>
        <location evidence="1 11">Cytoplasm</location>
    </subcellularLocation>
</comment>
<dbReference type="InterPro" id="IPR013155">
    <property type="entry name" value="M/V/L/I-tRNA-synth_anticd-bd"/>
</dbReference>
<dbReference type="SUPFAM" id="SSF46589">
    <property type="entry name" value="tRNA-binding arm"/>
    <property type="match status" value="1"/>
</dbReference>
<keyword evidence="4 11" id="KW-0436">Ligase</keyword>
<proteinExistence type="inferred from homology"/>
<evidence type="ECO:0000256" key="11">
    <source>
        <dbReference type="HAMAP-Rule" id="MF_02004"/>
    </source>
</evidence>
<dbReference type="InterPro" id="IPR001412">
    <property type="entry name" value="aa-tRNA-synth_I_CS"/>
</dbReference>
<dbReference type="InterPro" id="IPR014729">
    <property type="entry name" value="Rossmann-like_a/b/a_fold"/>
</dbReference>
<feature type="domain" description="Aminoacyl-tRNA synthetase class Ia" evidence="12">
    <location>
        <begin position="14"/>
        <end position="634"/>
    </location>
</feature>
<dbReference type="Gene3D" id="1.10.730.10">
    <property type="entry name" value="Isoleucyl-tRNA Synthetase, Domain 1"/>
    <property type="match status" value="1"/>
</dbReference>
<dbReference type="HAMAP" id="MF_02004">
    <property type="entry name" value="Val_tRNA_synth_type1"/>
    <property type="match status" value="1"/>
</dbReference>
<protein>
    <recommendedName>
        <fullName evidence="11">Valine--tRNA ligase</fullName>
        <ecNumber evidence="11">6.1.1.9</ecNumber>
    </recommendedName>
    <alternativeName>
        <fullName evidence="11">Valyl-tRNA synthetase</fullName>
        <shortName evidence="11">ValRS</shortName>
    </alternativeName>
</protein>
<dbReference type="EC" id="6.1.1.9" evidence="11"/>
<dbReference type="PRINTS" id="PR00986">
    <property type="entry name" value="TRNASYNTHVAL"/>
</dbReference>
<evidence type="ECO:0000256" key="5">
    <source>
        <dbReference type="ARBA" id="ARBA00022741"/>
    </source>
</evidence>
<evidence type="ECO:0000259" key="13">
    <source>
        <dbReference type="Pfam" id="PF08264"/>
    </source>
</evidence>
<dbReference type="OrthoDB" id="9810365at2"/>
<dbReference type="InterPro" id="IPR002303">
    <property type="entry name" value="Valyl-tRNA_ligase"/>
</dbReference>
<comment type="domain">
    <text evidence="11">The C-terminal coiled-coil domain is crucial for aminoacylation activity.</text>
</comment>
<evidence type="ECO:0000313" key="15">
    <source>
        <dbReference type="EMBL" id="QCI23350.1"/>
    </source>
</evidence>
<dbReference type="CDD" id="cd07962">
    <property type="entry name" value="Anticodon_Ia_Val"/>
    <property type="match status" value="1"/>
</dbReference>
<organism evidence="15 16">
    <name type="scientific">Buchnera aphidicola subsp. Melaphis rhois</name>
    <dbReference type="NCBI Taxonomy" id="118103"/>
    <lineage>
        <taxon>Bacteria</taxon>
        <taxon>Pseudomonadati</taxon>
        <taxon>Pseudomonadota</taxon>
        <taxon>Gammaproteobacteria</taxon>
        <taxon>Enterobacterales</taxon>
        <taxon>Erwiniaceae</taxon>
        <taxon>Buchnera</taxon>
    </lineage>
</organism>
<keyword evidence="9 11" id="KW-0030">Aminoacyl-tRNA synthetase</keyword>
<dbReference type="InterPro" id="IPR009008">
    <property type="entry name" value="Val/Leu/Ile-tRNA-synth_edit"/>
</dbReference>
<evidence type="ECO:0000256" key="2">
    <source>
        <dbReference type="ARBA" id="ARBA00011245"/>
    </source>
</evidence>
<dbReference type="NCBIfam" id="NF004349">
    <property type="entry name" value="PRK05729.1"/>
    <property type="match status" value="1"/>
</dbReference>
<evidence type="ECO:0000259" key="14">
    <source>
        <dbReference type="Pfam" id="PF10458"/>
    </source>
</evidence>
<dbReference type="Pfam" id="PF00133">
    <property type="entry name" value="tRNA-synt_1"/>
    <property type="match status" value="1"/>
</dbReference>
<name>A0A4D6YCI0_BUCMH</name>
<reference evidence="15 16" key="1">
    <citation type="submission" date="2018-10" db="EMBL/GenBank/DDBJ databases">
        <title>Comparative functional genomics of the obligate endosymbiont Buchnera aphidicola.</title>
        <authorList>
            <person name="Chong R.A."/>
        </authorList>
    </citation>
    <scope>NUCLEOTIDE SEQUENCE [LARGE SCALE GENOMIC DNA]</scope>
    <source>
        <strain evidence="15 16">Mrh</strain>
    </source>
</reference>
<dbReference type="InterPro" id="IPR037118">
    <property type="entry name" value="Val-tRNA_synth_C_sf"/>
</dbReference>
<dbReference type="AlphaFoldDB" id="A0A4D6YCI0"/>
<comment type="similarity">
    <text evidence="11">Belongs to the class-I aminoacyl-tRNA synthetase family. ValS type 1 subfamily.</text>
</comment>
<evidence type="ECO:0000256" key="4">
    <source>
        <dbReference type="ARBA" id="ARBA00022598"/>
    </source>
</evidence>
<feature type="domain" description="Valyl-tRNA synthetase tRNA-binding arm" evidence="14">
    <location>
        <begin position="889"/>
        <end position="938"/>
    </location>
</feature>
<feature type="binding site" evidence="11">
    <location>
        <position position="560"/>
    </location>
    <ligand>
        <name>ATP</name>
        <dbReference type="ChEBI" id="CHEBI:30616"/>
    </ligand>
</feature>
<evidence type="ECO:0000313" key="16">
    <source>
        <dbReference type="Proteomes" id="UP000298566"/>
    </source>
</evidence>
<dbReference type="Proteomes" id="UP000298566">
    <property type="component" value="Chromosome"/>
</dbReference>
<keyword evidence="3 11" id="KW-0963">Cytoplasm</keyword>
<dbReference type="PANTHER" id="PTHR11946:SF93">
    <property type="entry name" value="VALINE--TRNA LIGASE, CHLOROPLASTIC_MITOCHONDRIAL 2"/>
    <property type="match status" value="1"/>
</dbReference>
<dbReference type="GO" id="GO:0002161">
    <property type="term" value="F:aminoacyl-tRNA deacylase activity"/>
    <property type="evidence" value="ECO:0007669"/>
    <property type="project" value="InterPro"/>
</dbReference>
<keyword evidence="6 11" id="KW-0067">ATP-binding</keyword>
<evidence type="ECO:0000256" key="7">
    <source>
        <dbReference type="ARBA" id="ARBA00022917"/>
    </source>
</evidence>
<sequence>MKKYFDPINVEKELYIFWEKNGYFKPSLDVNKSNFCIILPPPNITGHLHIGHAFQYTIMDILIRYHRMQGKNTFWQVGTDHAGIATQIVLEKKILLEDKKTIREYGKENFIKKAWEWKKNSVRNITHQMRRLGISVDWTKEKFTLDRDISDSVKEAFIILYNQKLIYKRKKLVNWDPVLKTVISDLEVQNRDIIGKMWYIKYTLINEDSDDINKTENQYLIIATTRPETLFGDTAIAVHPEDVRYCNLIGKKVLVPLINRIIPIIGDNFVQIKKGTGCVKVTPAHDFNDFEIGLRHNLPMINILTPDGNISHIAEEYDINGNPSFYYNEKIPFKFHNINKFVARKMIVDELIKHKKLEKIKVTRLTISYGDRSNSIIEPLLTDQWYLNISLLAKQALQAVRSGDIKFIPKQYENIYFSWMKNIQDWCISRQLWWGHQIPVWYDENDNIYVGHSEQDVRKIHELSDNIKLTQDNNVLDTWFSSGLWIFSSLGWPKNTSFLKNFYSTDVIVSGFDIIFFWIARMIMLSMHFMKDHRGRSKVPFKIVYITGLICDENGKKMSKSEGNVIDPLDMIDGITLSDLIKKRTNSMLQPKLKNQICQQTKRVFPHGIIATGTDALRFTCAALASPTRYINWSVSRLNGYRNFCNKLWNASRFVLMNIDKNQLVNNKETSLSVADHWILLTLNMVVKKYRYALDTYRFDIASNILYDFVWNKFCDLYIELSKSFITVCSSSELSGTRNTLLYVLESILYLLHPIIPFITEEIWQKIRLFSRYKHIDTIMLCPFPKYDLNFKNNIIIEDMKWIKTIMLIIRQYRVNMKLSHKILIPIYFCNFNLKTYELIKKYEIYLNKVLYLENIYTSSTEINKLPFLSYTITGSELLIPILGCFSKEKELKKVINNIFKNDLKINKLQKRLSNKDFLKHAPDEIVEKTKESLKRCQLDQIQLLLKKKQLV</sequence>
<feature type="short sequence motif" description="'KMSKS' region" evidence="11">
    <location>
        <begin position="557"/>
        <end position="561"/>
    </location>
</feature>
<accession>A0A4D6YCI0</accession>
<keyword evidence="8 11" id="KW-0175">Coiled coil</keyword>
<dbReference type="CDD" id="cd00817">
    <property type="entry name" value="ValRS_core"/>
    <property type="match status" value="1"/>
</dbReference>
<comment type="catalytic activity">
    <reaction evidence="10 11">
        <text>tRNA(Val) + L-valine + ATP = L-valyl-tRNA(Val) + AMP + diphosphate</text>
        <dbReference type="Rhea" id="RHEA:10704"/>
        <dbReference type="Rhea" id="RHEA-COMP:9672"/>
        <dbReference type="Rhea" id="RHEA-COMP:9708"/>
        <dbReference type="ChEBI" id="CHEBI:30616"/>
        <dbReference type="ChEBI" id="CHEBI:33019"/>
        <dbReference type="ChEBI" id="CHEBI:57762"/>
        <dbReference type="ChEBI" id="CHEBI:78442"/>
        <dbReference type="ChEBI" id="CHEBI:78537"/>
        <dbReference type="ChEBI" id="CHEBI:456215"/>
        <dbReference type="EC" id="6.1.1.9"/>
    </reaction>
</comment>
<dbReference type="GO" id="GO:0005829">
    <property type="term" value="C:cytosol"/>
    <property type="evidence" value="ECO:0007669"/>
    <property type="project" value="TreeGrafter"/>
</dbReference>
<dbReference type="SUPFAM" id="SSF52374">
    <property type="entry name" value="Nucleotidylyl transferase"/>
    <property type="match status" value="1"/>
</dbReference>
<evidence type="ECO:0000256" key="10">
    <source>
        <dbReference type="ARBA" id="ARBA00047552"/>
    </source>
</evidence>
<dbReference type="GO" id="GO:0006438">
    <property type="term" value="P:valyl-tRNA aminoacylation"/>
    <property type="evidence" value="ECO:0007669"/>
    <property type="project" value="UniProtKB-UniRule"/>
</dbReference>
<dbReference type="Pfam" id="PF10458">
    <property type="entry name" value="Val_tRNA-synt_C"/>
    <property type="match status" value="1"/>
</dbReference>
<dbReference type="RefSeq" id="WP_158336558.1">
    <property type="nucleotide sequence ID" value="NZ_CP033004.1"/>
</dbReference>
<dbReference type="SUPFAM" id="SSF47323">
    <property type="entry name" value="Anticodon-binding domain of a subclass of class I aminoacyl-tRNA synthetases"/>
    <property type="match status" value="1"/>
</dbReference>
<dbReference type="PANTHER" id="PTHR11946">
    <property type="entry name" value="VALYL-TRNA SYNTHETASES"/>
    <property type="match status" value="1"/>
</dbReference>
<comment type="subunit">
    <text evidence="2 11">Monomer.</text>
</comment>
<dbReference type="NCBIfam" id="TIGR00422">
    <property type="entry name" value="valS"/>
    <property type="match status" value="1"/>
</dbReference>
<keyword evidence="5 11" id="KW-0547">Nucleotide-binding</keyword>
<dbReference type="EMBL" id="CP033004">
    <property type="protein sequence ID" value="QCI23350.1"/>
    <property type="molecule type" value="Genomic_DNA"/>
</dbReference>
<comment type="domain">
    <text evidence="11">ValRS has two distinct active sites: one for aminoacylation and one for editing. The misactivated threonine is translocated from the active site to the editing site.</text>
</comment>
<dbReference type="Pfam" id="PF08264">
    <property type="entry name" value="Anticodon_1"/>
    <property type="match status" value="1"/>
</dbReference>
<evidence type="ECO:0000256" key="1">
    <source>
        <dbReference type="ARBA" id="ARBA00004496"/>
    </source>
</evidence>
<dbReference type="FunFam" id="3.40.50.620:FF:000073">
    <property type="entry name" value="Valine--tRNA ligase"/>
    <property type="match status" value="1"/>
</dbReference>